<reference evidence="1 2" key="1">
    <citation type="journal article" date="2013" name="Gut Pathog.">
        <title>Evidence of a new metabolic capacity in an emerging diarrheal pathogen: lessons from the draft genomes of Vibrio fluvialis strains PG41 and I21563.</title>
        <authorList>
            <person name="Khatri I."/>
            <person name="Mahajan S."/>
            <person name="Dureja C."/>
            <person name="Subramanian S."/>
            <person name="Raychaudhuri S."/>
        </authorList>
    </citation>
    <scope>NUCLEOTIDE SEQUENCE [LARGE SCALE GENOMIC DNA]</scope>
    <source>
        <strain evidence="1 2">PG41</strain>
    </source>
</reference>
<dbReference type="PATRIC" id="fig|1336752.4.peg.2528"/>
<evidence type="ECO:0000313" key="1">
    <source>
        <dbReference type="EMBL" id="EPP22652.1"/>
    </source>
</evidence>
<protein>
    <submittedName>
        <fullName evidence="1">Uncharacterized protein</fullName>
    </submittedName>
</protein>
<organism evidence="1 2">
    <name type="scientific">Vibrio fluvialis PG41</name>
    <dbReference type="NCBI Taxonomy" id="1336752"/>
    <lineage>
        <taxon>Bacteria</taxon>
        <taxon>Pseudomonadati</taxon>
        <taxon>Pseudomonadota</taxon>
        <taxon>Gammaproteobacteria</taxon>
        <taxon>Vibrionales</taxon>
        <taxon>Vibrionaceae</taxon>
        <taxon>Vibrio</taxon>
    </lineage>
</organism>
<gene>
    <name evidence="1" type="ORF">L910_4829</name>
</gene>
<evidence type="ECO:0000313" key="2">
    <source>
        <dbReference type="Proteomes" id="UP000014854"/>
    </source>
</evidence>
<dbReference type="Proteomes" id="UP000014854">
    <property type="component" value="Unassembled WGS sequence"/>
</dbReference>
<accession>S7I450</accession>
<dbReference type="AlphaFoldDB" id="S7I450"/>
<proteinExistence type="predicted"/>
<dbReference type="EMBL" id="ASXS01000009">
    <property type="protein sequence ID" value="EPP22652.1"/>
    <property type="molecule type" value="Genomic_DNA"/>
</dbReference>
<name>S7I450_VIBFL</name>
<sequence>MAKAMPMHKGWGELITGPSKLGCYCEWIVLGYDFAIQHHSA</sequence>
<comment type="caution">
    <text evidence="1">The sequence shown here is derived from an EMBL/GenBank/DDBJ whole genome shotgun (WGS) entry which is preliminary data.</text>
</comment>